<dbReference type="EMBL" id="BAAAQN010000060">
    <property type="protein sequence ID" value="GAA2054988.1"/>
    <property type="molecule type" value="Genomic_DNA"/>
</dbReference>
<accession>A0ABP5GWY9</accession>
<feature type="transmembrane region" description="Helical" evidence="2">
    <location>
        <begin position="15"/>
        <end position="35"/>
    </location>
</feature>
<sequence length="71" mass="7292">MLASALISVLMEETMSFSTALTTLVGVLGLANLVLTTRWRDAGERASPEPPPTAAGPENLPAAGVAPESRS</sequence>
<keyword evidence="2" id="KW-0812">Transmembrane</keyword>
<dbReference type="Proteomes" id="UP001500751">
    <property type="component" value="Unassembled WGS sequence"/>
</dbReference>
<evidence type="ECO:0000313" key="4">
    <source>
        <dbReference type="Proteomes" id="UP001500751"/>
    </source>
</evidence>
<reference evidence="4" key="1">
    <citation type="journal article" date="2019" name="Int. J. Syst. Evol. Microbiol.">
        <title>The Global Catalogue of Microorganisms (GCM) 10K type strain sequencing project: providing services to taxonomists for standard genome sequencing and annotation.</title>
        <authorList>
            <consortium name="The Broad Institute Genomics Platform"/>
            <consortium name="The Broad Institute Genome Sequencing Center for Infectious Disease"/>
            <person name="Wu L."/>
            <person name="Ma J."/>
        </authorList>
    </citation>
    <scope>NUCLEOTIDE SEQUENCE [LARGE SCALE GENOMIC DNA]</scope>
    <source>
        <strain evidence="4">JCM 16014</strain>
    </source>
</reference>
<keyword evidence="2" id="KW-0472">Membrane</keyword>
<evidence type="ECO:0000256" key="2">
    <source>
        <dbReference type="SAM" id="Phobius"/>
    </source>
</evidence>
<comment type="caution">
    <text evidence="3">The sequence shown here is derived from an EMBL/GenBank/DDBJ whole genome shotgun (WGS) entry which is preliminary data.</text>
</comment>
<proteinExistence type="predicted"/>
<evidence type="ECO:0000256" key="1">
    <source>
        <dbReference type="SAM" id="MobiDB-lite"/>
    </source>
</evidence>
<keyword evidence="4" id="KW-1185">Reference proteome</keyword>
<keyword evidence="2" id="KW-1133">Transmembrane helix</keyword>
<feature type="region of interest" description="Disordered" evidence="1">
    <location>
        <begin position="41"/>
        <end position="71"/>
    </location>
</feature>
<evidence type="ECO:0000313" key="3">
    <source>
        <dbReference type="EMBL" id="GAA2054988.1"/>
    </source>
</evidence>
<name>A0ABP5GWY9_9ACTN</name>
<evidence type="ECO:0008006" key="5">
    <source>
        <dbReference type="Google" id="ProtNLM"/>
    </source>
</evidence>
<protein>
    <recommendedName>
        <fullName evidence="5">EamA domain-containing protein</fullName>
    </recommendedName>
</protein>
<organism evidence="3 4">
    <name type="scientific">Catenulispora yoronensis</name>
    <dbReference type="NCBI Taxonomy" id="450799"/>
    <lineage>
        <taxon>Bacteria</taxon>
        <taxon>Bacillati</taxon>
        <taxon>Actinomycetota</taxon>
        <taxon>Actinomycetes</taxon>
        <taxon>Catenulisporales</taxon>
        <taxon>Catenulisporaceae</taxon>
        <taxon>Catenulispora</taxon>
    </lineage>
</organism>
<gene>
    <name evidence="3" type="ORF">GCM10009839_74290</name>
</gene>